<dbReference type="EMBL" id="CP031844">
    <property type="protein sequence ID" value="QEE12522.1"/>
    <property type="molecule type" value="Genomic_DNA"/>
</dbReference>
<feature type="signal peptide" evidence="2">
    <location>
        <begin position="1"/>
        <end position="22"/>
    </location>
</feature>
<proteinExistence type="predicted"/>
<evidence type="ECO:0000259" key="3">
    <source>
        <dbReference type="PROSITE" id="PS51208"/>
    </source>
</evidence>
<dbReference type="RefSeq" id="WP_120122583.1">
    <property type="nucleotide sequence ID" value="NZ_CP031844.2"/>
</dbReference>
<evidence type="ECO:0000256" key="1">
    <source>
        <dbReference type="SAM" id="MobiDB-lite"/>
    </source>
</evidence>
<dbReference type="GeneID" id="71061685"/>
<dbReference type="NCBIfam" id="TIGR01414">
    <property type="entry name" value="autotrans_barl"/>
    <property type="match status" value="1"/>
</dbReference>
<dbReference type="Gene3D" id="2.40.128.130">
    <property type="entry name" value="Autotransporter beta-domain"/>
    <property type="match status" value="1"/>
</dbReference>
<evidence type="ECO:0000256" key="2">
    <source>
        <dbReference type="SAM" id="SignalP"/>
    </source>
</evidence>
<feature type="region of interest" description="Disordered" evidence="1">
    <location>
        <begin position="225"/>
        <end position="251"/>
    </location>
</feature>
<feature type="chain" id="PRO_5022707078" evidence="2">
    <location>
        <begin position="23"/>
        <end position="619"/>
    </location>
</feature>
<feature type="domain" description="Autotransporter" evidence="3">
    <location>
        <begin position="304"/>
        <end position="619"/>
    </location>
</feature>
<dbReference type="OrthoDB" id="7922675at2"/>
<protein>
    <submittedName>
        <fullName evidence="4">Autotransporter outer membrane beta-barrel domain-containing protein</fullName>
    </submittedName>
</protein>
<feature type="compositionally biased region" description="Basic and acidic residues" evidence="1">
    <location>
        <begin position="170"/>
        <end position="179"/>
    </location>
</feature>
<gene>
    <name evidence="4" type="ORF">D1092_05920</name>
</gene>
<evidence type="ECO:0000313" key="5">
    <source>
        <dbReference type="Proteomes" id="UP000321311"/>
    </source>
</evidence>
<accession>A0A5B9D241</accession>
<dbReference type="Proteomes" id="UP000321311">
    <property type="component" value="Chromosome"/>
</dbReference>
<dbReference type="Pfam" id="PF03797">
    <property type="entry name" value="Autotransporter"/>
    <property type="match status" value="1"/>
</dbReference>
<dbReference type="SMART" id="SM00869">
    <property type="entry name" value="Autotransporter"/>
    <property type="match status" value="1"/>
</dbReference>
<dbReference type="AlphaFoldDB" id="A0A5B9D241"/>
<organism evidence="4 5">
    <name type="scientific">Bartonella krasnovii</name>
    <dbReference type="NCBI Taxonomy" id="2267275"/>
    <lineage>
        <taxon>Bacteria</taxon>
        <taxon>Pseudomonadati</taxon>
        <taxon>Pseudomonadota</taxon>
        <taxon>Alphaproteobacteria</taxon>
        <taxon>Hyphomicrobiales</taxon>
        <taxon>Bartonellaceae</taxon>
        <taxon>Bartonella</taxon>
    </lineage>
</organism>
<dbReference type="GO" id="GO:0019867">
    <property type="term" value="C:outer membrane"/>
    <property type="evidence" value="ECO:0007669"/>
    <property type="project" value="InterPro"/>
</dbReference>
<feature type="region of interest" description="Disordered" evidence="1">
    <location>
        <begin position="158"/>
        <end position="179"/>
    </location>
</feature>
<feature type="region of interest" description="Disordered" evidence="1">
    <location>
        <begin position="319"/>
        <end position="370"/>
    </location>
</feature>
<name>A0A5B9D241_9HYPH</name>
<dbReference type="InterPro" id="IPR006315">
    <property type="entry name" value="OM_autotransptr_brl_dom"/>
</dbReference>
<keyword evidence="2" id="KW-0732">Signal</keyword>
<dbReference type="KEGG" id="barn:D1092_05920"/>
<dbReference type="SUPFAM" id="SSF103515">
    <property type="entry name" value="Autotransporter"/>
    <property type="match status" value="1"/>
</dbReference>
<dbReference type="InterPro" id="IPR005546">
    <property type="entry name" value="Autotransporte_beta"/>
</dbReference>
<dbReference type="PROSITE" id="PS51208">
    <property type="entry name" value="AUTOTRANSPORTER"/>
    <property type="match status" value="1"/>
</dbReference>
<reference evidence="5" key="1">
    <citation type="submission" date="2019-07" db="EMBL/GenBank/DDBJ databases">
        <title>Bartonella kosoyii sp. nov. and Bartonella krasnovii sp. nov., two novel members of the Bartonella elizabethae complex sensu lato, isolated from black rats and wild desert rodent-fleas.</title>
        <authorList>
            <person name="Gutierrez R."/>
            <person name="Shalit T."/>
            <person name="Markus B."/>
            <person name="Yuan C."/>
            <person name="Nachum-Biala Y."/>
            <person name="Elad D."/>
            <person name="Harrus S."/>
        </authorList>
    </citation>
    <scope>NUCLEOTIDE SEQUENCE [LARGE SCALE GENOMIC DNA]</scope>
    <source>
        <strain evidence="5">OE 1-1</strain>
    </source>
</reference>
<sequence>MHKNLLLCTAACALFFSSFTFTSISTASSLSTETRRALEGMIKLPEQYRYAIDVMSTPTQTEKNLEEITSSTMRGNHSHFNQVHQNSMDRVRRETISSSFSGTTRADSGVHHTVLKHGVDNIHTQVMANQYHQDIQSIADTGEKLNQLRIKRSALQKHASDKLSSADVASQHEDNSSLKTDLEITQSIIDPKTNTDSSASKMALNTSAESHVKLSTKIESIPTAHAENTSKLTDDKATTTSSSLDGAANRKTLTPQIENSFVMPIAMFAVGVSDANNQSILLDNMQITMFEPKEYQERSIFLSTYGNKNTFFSRILSRQESAQTEQEGVPTEQESIPAEQESVPAEQGSVPTEQEDVPTEQESVPTEQGRIHADIRYAALQAGATLIAREHQSISTNFGFFGTYGKLSFAPKNAESSHKKMFDKWSLTAYGNIQHDSGIYASAFLSYGIFKENMRKEFIKDTPKVKNSKILGAAATVGQKLSTGFEGVILEPQAQLVYQRLILGVSSDNNSSSNDNSSSDEENSKINIGNPDQWLLRIGGRLTQNKGHVLSFYGKLNLIKTFSKNFQLAAMGSLVEGGFGIQAHLSPNIELHSDLSYQHKFKKVGISGINISAGMRYHF</sequence>
<dbReference type="InterPro" id="IPR036709">
    <property type="entry name" value="Autotransporte_beta_dom_sf"/>
</dbReference>
<evidence type="ECO:0000313" key="4">
    <source>
        <dbReference type="EMBL" id="QEE12522.1"/>
    </source>
</evidence>